<evidence type="ECO:0000256" key="1">
    <source>
        <dbReference type="SAM" id="SignalP"/>
    </source>
</evidence>
<feature type="chain" id="PRO_5002553384" evidence="1">
    <location>
        <begin position="24"/>
        <end position="95"/>
    </location>
</feature>
<name>A0A0G3ETM6_9BURK</name>
<accession>A0A0G3ETM6</accession>
<organism evidence="2 3">
    <name type="scientific">Pandoraea thiooxydans</name>
    <dbReference type="NCBI Taxonomy" id="445709"/>
    <lineage>
        <taxon>Bacteria</taxon>
        <taxon>Pseudomonadati</taxon>
        <taxon>Pseudomonadota</taxon>
        <taxon>Betaproteobacteria</taxon>
        <taxon>Burkholderiales</taxon>
        <taxon>Burkholderiaceae</taxon>
        <taxon>Pandoraea</taxon>
    </lineage>
</organism>
<dbReference type="EMBL" id="CP011568">
    <property type="protein sequence ID" value="AKJ68046.1"/>
    <property type="molecule type" value="Genomic_DNA"/>
</dbReference>
<dbReference type="RefSeq" id="WP_047213866.1">
    <property type="nucleotide sequence ID" value="NZ_CP011568.3"/>
</dbReference>
<dbReference type="STRING" id="445709.ABW99_07305"/>
<dbReference type="AlphaFoldDB" id="A0A0G3ETM6"/>
<gene>
    <name evidence="2" type="ORF">ABW99_07305</name>
</gene>
<reference evidence="3" key="1">
    <citation type="submission" date="2015-06" db="EMBL/GenBank/DDBJ databases">
        <authorList>
            <person name="Lim Y.L."/>
            <person name="Ee R."/>
            <person name="Yong D."/>
            <person name="How K.Y."/>
            <person name="Yin W.F."/>
            <person name="Chan K.G."/>
        </authorList>
    </citation>
    <scope>NUCLEOTIDE SEQUENCE [LARGE SCALE GENOMIC DNA]</scope>
    <source>
        <strain evidence="3">DSM 25325</strain>
    </source>
</reference>
<dbReference type="KEGG" id="ptx:ABW99_07305"/>
<sequence>MRRIAIMLGVGAAAFCLSGAASAHVDLGLYFGVPGPVYEAPPVVYQTPVYEPPPVYAPGPVVYWGGYRRDDDWRHRWHDNGWHRGWRHHEDDDDD</sequence>
<proteinExistence type="predicted"/>
<dbReference type="Proteomes" id="UP000036700">
    <property type="component" value="Chromosome"/>
</dbReference>
<evidence type="ECO:0000313" key="3">
    <source>
        <dbReference type="Proteomes" id="UP000036700"/>
    </source>
</evidence>
<keyword evidence="1" id="KW-0732">Signal</keyword>
<keyword evidence="3" id="KW-1185">Reference proteome</keyword>
<feature type="signal peptide" evidence="1">
    <location>
        <begin position="1"/>
        <end position="23"/>
    </location>
</feature>
<evidence type="ECO:0000313" key="2">
    <source>
        <dbReference type="EMBL" id="AKJ68046.1"/>
    </source>
</evidence>
<dbReference type="PATRIC" id="fig|445709.3.peg.1561"/>
<protein>
    <submittedName>
        <fullName evidence="2">Uncharacterized protein</fullName>
    </submittedName>
</protein>